<evidence type="ECO:0000256" key="14">
    <source>
        <dbReference type="PIRSR" id="PIRSR001461-3"/>
    </source>
</evidence>
<comment type="catalytic activity">
    <reaction evidence="1 10 11">
        <text>D-ribulose 5-phosphate = D-xylulose 5-phosphate</text>
        <dbReference type="Rhea" id="RHEA:13677"/>
        <dbReference type="ChEBI" id="CHEBI:57737"/>
        <dbReference type="ChEBI" id="CHEBI:58121"/>
        <dbReference type="EC" id="5.1.3.1"/>
    </reaction>
</comment>
<comment type="function">
    <text evidence="10">Catalyzes the reversible epimerization of D-ribulose 5-phosphate to D-xylulose 5-phosphate.</text>
</comment>
<feature type="binding site" evidence="10 13">
    <location>
        <position position="34"/>
    </location>
    <ligand>
        <name>a divalent metal cation</name>
        <dbReference type="ChEBI" id="CHEBI:60240"/>
    </ligand>
</feature>
<dbReference type="InterPro" id="IPR013785">
    <property type="entry name" value="Aldolase_TIM"/>
</dbReference>
<keyword evidence="13" id="KW-0862">Zinc</keyword>
<feature type="binding site" evidence="10 13">
    <location>
        <position position="32"/>
    </location>
    <ligand>
        <name>a divalent metal cation</name>
        <dbReference type="ChEBI" id="CHEBI:60240"/>
    </ligand>
</feature>
<feature type="binding site" evidence="10 13">
    <location>
        <position position="174"/>
    </location>
    <ligand>
        <name>a divalent metal cation</name>
        <dbReference type="ChEBI" id="CHEBI:60240"/>
    </ligand>
</feature>
<dbReference type="GO" id="GO:0005737">
    <property type="term" value="C:cytoplasm"/>
    <property type="evidence" value="ECO:0007669"/>
    <property type="project" value="UniProtKB-ARBA"/>
</dbReference>
<dbReference type="InterPro" id="IPR000056">
    <property type="entry name" value="Ribul_P_3_epim-like"/>
</dbReference>
<keyword evidence="13" id="KW-0464">Manganese</keyword>
<dbReference type="NCBIfam" id="TIGR01163">
    <property type="entry name" value="rpe"/>
    <property type="match status" value="1"/>
</dbReference>
<dbReference type="GO" id="GO:0006098">
    <property type="term" value="P:pentose-phosphate shunt"/>
    <property type="evidence" value="ECO:0007669"/>
    <property type="project" value="UniProtKB-UniRule"/>
</dbReference>
<comment type="pathway">
    <text evidence="10">Carbohydrate degradation.</text>
</comment>
<evidence type="ECO:0000256" key="2">
    <source>
        <dbReference type="ARBA" id="ARBA00001936"/>
    </source>
</evidence>
<reference evidence="15" key="1">
    <citation type="submission" date="2023-03" db="EMBL/GenBank/DDBJ databases">
        <title>Selenobaculum gbiensis gen. nov. sp. nov., a new bacterium isolated from the gut microbiota of IBD patient.</title>
        <authorList>
            <person name="Yeo S."/>
            <person name="Park H."/>
            <person name="Huh C.S."/>
        </authorList>
    </citation>
    <scope>NUCLEOTIDE SEQUENCE</scope>
    <source>
        <strain evidence="15">ICN-92133</strain>
    </source>
</reference>
<evidence type="ECO:0000313" key="16">
    <source>
        <dbReference type="Proteomes" id="UP001243623"/>
    </source>
</evidence>
<dbReference type="SUPFAM" id="SSF51366">
    <property type="entry name" value="Ribulose-phoshate binding barrel"/>
    <property type="match status" value="1"/>
</dbReference>
<dbReference type="HAMAP" id="MF_02227">
    <property type="entry name" value="RPE"/>
    <property type="match status" value="1"/>
</dbReference>
<dbReference type="PROSITE" id="PS01085">
    <property type="entry name" value="RIBUL_P_3_EPIMER_1"/>
    <property type="match status" value="1"/>
</dbReference>
<feature type="binding site" evidence="10">
    <location>
        <begin position="174"/>
        <end position="176"/>
    </location>
    <ligand>
        <name>substrate</name>
    </ligand>
</feature>
<evidence type="ECO:0000313" key="15">
    <source>
        <dbReference type="EMBL" id="WIW69559.1"/>
    </source>
</evidence>
<dbReference type="NCBIfam" id="NF004076">
    <property type="entry name" value="PRK05581.1-4"/>
    <property type="match status" value="1"/>
</dbReference>
<feature type="active site" description="Proton donor" evidence="10 12">
    <location>
        <position position="174"/>
    </location>
</feature>
<gene>
    <name evidence="10 15" type="primary">rpe</name>
    <name evidence="15" type="ORF">P3F81_06405</name>
</gene>
<comment type="cofactor">
    <cofactor evidence="10 13">
        <name>a divalent metal cation</name>
        <dbReference type="ChEBI" id="CHEBI:60240"/>
    </cofactor>
    <text evidence="10 13">Binds 1 divalent metal cation per subunit.</text>
</comment>
<evidence type="ECO:0000256" key="3">
    <source>
        <dbReference type="ARBA" id="ARBA00001941"/>
    </source>
</evidence>
<comment type="cofactor">
    <cofactor evidence="4">
        <name>Zn(2+)</name>
        <dbReference type="ChEBI" id="CHEBI:29105"/>
    </cofactor>
</comment>
<dbReference type="EMBL" id="CP120678">
    <property type="protein sequence ID" value="WIW69559.1"/>
    <property type="molecule type" value="Genomic_DNA"/>
</dbReference>
<evidence type="ECO:0000256" key="7">
    <source>
        <dbReference type="ARBA" id="ARBA00013188"/>
    </source>
</evidence>
<dbReference type="Pfam" id="PF00834">
    <property type="entry name" value="Ribul_P_3_epim"/>
    <property type="match status" value="1"/>
</dbReference>
<comment type="cofactor">
    <cofactor evidence="5">
        <name>Fe(2+)</name>
        <dbReference type="ChEBI" id="CHEBI:29033"/>
    </cofactor>
</comment>
<evidence type="ECO:0000256" key="1">
    <source>
        <dbReference type="ARBA" id="ARBA00001782"/>
    </source>
</evidence>
<evidence type="ECO:0000256" key="13">
    <source>
        <dbReference type="PIRSR" id="PIRSR001461-2"/>
    </source>
</evidence>
<evidence type="ECO:0000256" key="5">
    <source>
        <dbReference type="ARBA" id="ARBA00001954"/>
    </source>
</evidence>
<dbReference type="FunFam" id="3.20.20.70:FF:000004">
    <property type="entry name" value="Ribulose-phosphate 3-epimerase"/>
    <property type="match status" value="1"/>
</dbReference>
<feature type="binding site" evidence="10 14">
    <location>
        <position position="7"/>
    </location>
    <ligand>
        <name>substrate</name>
    </ligand>
</feature>
<dbReference type="PANTHER" id="PTHR11749">
    <property type="entry name" value="RIBULOSE-5-PHOSPHATE-3-EPIMERASE"/>
    <property type="match status" value="1"/>
</dbReference>
<dbReference type="GO" id="GO:0046872">
    <property type="term" value="F:metal ion binding"/>
    <property type="evidence" value="ECO:0007669"/>
    <property type="project" value="UniProtKB-UniRule"/>
</dbReference>
<dbReference type="GO" id="GO:0004750">
    <property type="term" value="F:D-ribulose-phosphate 3-epimerase activity"/>
    <property type="evidence" value="ECO:0007669"/>
    <property type="project" value="UniProtKB-UniRule"/>
</dbReference>
<evidence type="ECO:0000256" key="9">
    <source>
        <dbReference type="ARBA" id="ARBA00023235"/>
    </source>
</evidence>
<evidence type="ECO:0000256" key="12">
    <source>
        <dbReference type="PIRSR" id="PIRSR001461-1"/>
    </source>
</evidence>
<evidence type="ECO:0000256" key="10">
    <source>
        <dbReference type="HAMAP-Rule" id="MF_02227"/>
    </source>
</evidence>
<feature type="binding site" evidence="10 14">
    <location>
        <begin position="196"/>
        <end position="197"/>
    </location>
    <ligand>
        <name>substrate</name>
    </ligand>
</feature>
<name>A0A9Y2EUR2_9FIRM</name>
<sequence length="214" mass="23260">MIKISPSILSADFSKLGEEIKNIDQAGAEMVHIDVMDGHFVPNLTIGAPVIAALRKITTKIFDVHLMVENPQDYVVSFAKAGTDIFTFHIETAPHVHRIIQNIKENNMKVGIALNPGTPLTTINEILDDIDMVLLMTVNPGFGGQKFIPSVLKKIKELKEMIRARNLNIDIQVDGGINKVTAPQVVAAGANILVAGSAIYGSDNIAKSIEDLRK</sequence>
<organism evidence="15 16">
    <name type="scientific">Selenobaculum gibii</name>
    <dbReference type="NCBI Taxonomy" id="3054208"/>
    <lineage>
        <taxon>Bacteria</taxon>
        <taxon>Bacillati</taxon>
        <taxon>Bacillota</taxon>
        <taxon>Negativicutes</taxon>
        <taxon>Selenomonadales</taxon>
        <taxon>Selenomonadaceae</taxon>
        <taxon>Selenobaculum</taxon>
    </lineage>
</organism>
<evidence type="ECO:0000256" key="8">
    <source>
        <dbReference type="ARBA" id="ARBA00022723"/>
    </source>
</evidence>
<comment type="cofactor">
    <cofactor evidence="2">
        <name>Mn(2+)</name>
        <dbReference type="ChEBI" id="CHEBI:29035"/>
    </cofactor>
</comment>
<dbReference type="CDD" id="cd00429">
    <property type="entry name" value="RPE"/>
    <property type="match status" value="1"/>
</dbReference>
<feature type="binding site" evidence="10 14">
    <location>
        <begin position="141"/>
        <end position="144"/>
    </location>
    <ligand>
        <name>substrate</name>
    </ligand>
</feature>
<dbReference type="InterPro" id="IPR026019">
    <property type="entry name" value="Ribul_P_3_epim"/>
</dbReference>
<dbReference type="PIRSF" id="PIRSF001461">
    <property type="entry name" value="RPE"/>
    <property type="match status" value="1"/>
</dbReference>
<dbReference type="AlphaFoldDB" id="A0A9Y2EUR2"/>
<keyword evidence="9 10" id="KW-0413">Isomerase</keyword>
<feature type="binding site" evidence="14">
    <location>
        <position position="176"/>
    </location>
    <ligand>
        <name>substrate</name>
    </ligand>
</feature>
<evidence type="ECO:0000256" key="6">
    <source>
        <dbReference type="ARBA" id="ARBA00009541"/>
    </source>
</evidence>
<dbReference type="KEGG" id="sgbi:P3F81_06405"/>
<keyword evidence="8 10" id="KW-0479">Metal-binding</keyword>
<evidence type="ECO:0000256" key="4">
    <source>
        <dbReference type="ARBA" id="ARBA00001947"/>
    </source>
</evidence>
<keyword evidence="10 11" id="KW-0119">Carbohydrate metabolism</keyword>
<comment type="similarity">
    <text evidence="6 10 11">Belongs to the ribulose-phosphate 3-epimerase family.</text>
</comment>
<dbReference type="EC" id="5.1.3.1" evidence="7 10"/>
<feature type="binding site" evidence="10 14">
    <location>
        <position position="65"/>
    </location>
    <ligand>
        <name>substrate</name>
    </ligand>
</feature>
<dbReference type="Gene3D" id="3.20.20.70">
    <property type="entry name" value="Aldolase class I"/>
    <property type="match status" value="1"/>
</dbReference>
<dbReference type="GO" id="GO:0019323">
    <property type="term" value="P:pentose catabolic process"/>
    <property type="evidence" value="ECO:0007669"/>
    <property type="project" value="UniProtKB-UniRule"/>
</dbReference>
<keyword evidence="16" id="KW-1185">Reference proteome</keyword>
<dbReference type="InterPro" id="IPR011060">
    <property type="entry name" value="RibuloseP-bd_barrel"/>
</dbReference>
<evidence type="ECO:0000256" key="11">
    <source>
        <dbReference type="PIRNR" id="PIRNR001461"/>
    </source>
</evidence>
<dbReference type="RefSeq" id="WP_147668755.1">
    <property type="nucleotide sequence ID" value="NZ_CP120678.1"/>
</dbReference>
<dbReference type="Proteomes" id="UP001243623">
    <property type="component" value="Chromosome"/>
</dbReference>
<proteinExistence type="inferred from homology"/>
<feature type="binding site" evidence="10 13">
    <location>
        <position position="65"/>
    </location>
    <ligand>
        <name>a divalent metal cation</name>
        <dbReference type="ChEBI" id="CHEBI:60240"/>
    </ligand>
</feature>
<keyword evidence="13" id="KW-0170">Cobalt</keyword>
<accession>A0A9Y2EUR2</accession>
<dbReference type="PROSITE" id="PS01086">
    <property type="entry name" value="RIBUL_P_3_EPIMER_2"/>
    <property type="match status" value="1"/>
</dbReference>
<protein>
    <recommendedName>
        <fullName evidence="7 10">Ribulose-phosphate 3-epimerase</fullName>
        <ecNumber evidence="7 10">5.1.3.1</ecNumber>
    </recommendedName>
</protein>
<feature type="active site" description="Proton acceptor" evidence="10 12">
    <location>
        <position position="34"/>
    </location>
</feature>
<comment type="cofactor">
    <cofactor evidence="3">
        <name>Co(2+)</name>
        <dbReference type="ChEBI" id="CHEBI:48828"/>
    </cofactor>
</comment>